<dbReference type="InterPro" id="IPR018743">
    <property type="entry name" value="DUF2292"/>
</dbReference>
<reference evidence="1" key="1">
    <citation type="submission" date="2022-06" db="EMBL/GenBank/DDBJ databases">
        <title>Genome sequencing of Brevibacillus sp. BB3-R1.</title>
        <authorList>
            <person name="Heo J."/>
            <person name="Lee D."/>
            <person name="Won M."/>
            <person name="Han B.-H."/>
            <person name="Hong S.-B."/>
            <person name="Kwon S.-W."/>
        </authorList>
    </citation>
    <scope>NUCLEOTIDE SEQUENCE</scope>
    <source>
        <strain evidence="1">BB3-R1</strain>
    </source>
</reference>
<keyword evidence="2" id="KW-1185">Reference proteome</keyword>
<gene>
    <name evidence="1" type="ORF">NDK47_04835</name>
</gene>
<organism evidence="1 2">
    <name type="scientific">Brevibacillus ruminantium</name>
    <dbReference type="NCBI Taxonomy" id="2950604"/>
    <lineage>
        <taxon>Bacteria</taxon>
        <taxon>Bacillati</taxon>
        <taxon>Bacillota</taxon>
        <taxon>Bacilli</taxon>
        <taxon>Bacillales</taxon>
        <taxon>Paenibacillaceae</taxon>
        <taxon>Brevibacillus</taxon>
    </lineage>
</organism>
<evidence type="ECO:0000313" key="1">
    <source>
        <dbReference type="EMBL" id="USG66629.1"/>
    </source>
</evidence>
<dbReference type="RefSeq" id="WP_251873737.1">
    <property type="nucleotide sequence ID" value="NZ_CP098755.1"/>
</dbReference>
<dbReference type="Proteomes" id="UP001056500">
    <property type="component" value="Chromosome"/>
</dbReference>
<dbReference type="EMBL" id="CP098755">
    <property type="protein sequence ID" value="USG66629.1"/>
    <property type="molecule type" value="Genomic_DNA"/>
</dbReference>
<protein>
    <submittedName>
        <fullName evidence="1">YezD family protein</fullName>
    </submittedName>
</protein>
<name>A0ABY4WIU9_9BACL</name>
<dbReference type="Pfam" id="PF10055">
    <property type="entry name" value="DUF2292"/>
    <property type="match status" value="1"/>
</dbReference>
<proteinExistence type="predicted"/>
<accession>A0ABY4WIU9</accession>
<evidence type="ECO:0000313" key="2">
    <source>
        <dbReference type="Proteomes" id="UP001056500"/>
    </source>
</evidence>
<sequence>MSNAKDHREEWVQRILKALDGLEYGSVQIVVHDSQITQIERLEKLRFQLEKADKPATARKNG</sequence>